<dbReference type="CDD" id="cd08432">
    <property type="entry name" value="PBP2_GcdR_TrpI_HvrB_AmpR_like"/>
    <property type="match status" value="1"/>
</dbReference>
<evidence type="ECO:0000256" key="4">
    <source>
        <dbReference type="ARBA" id="ARBA00023163"/>
    </source>
</evidence>
<dbReference type="InterPro" id="IPR036388">
    <property type="entry name" value="WH-like_DNA-bd_sf"/>
</dbReference>
<feature type="domain" description="HTH lysR-type" evidence="5">
    <location>
        <begin position="32"/>
        <end position="89"/>
    </location>
</feature>
<dbReference type="GO" id="GO:0043565">
    <property type="term" value="F:sequence-specific DNA binding"/>
    <property type="evidence" value="ECO:0007669"/>
    <property type="project" value="TreeGrafter"/>
</dbReference>
<keyword evidence="3" id="KW-0238">DNA-binding</keyword>
<dbReference type="SUPFAM" id="SSF53850">
    <property type="entry name" value="Periplasmic binding protein-like II"/>
    <property type="match status" value="1"/>
</dbReference>
<dbReference type="PROSITE" id="PS50931">
    <property type="entry name" value="HTH_LYSR"/>
    <property type="match status" value="1"/>
</dbReference>
<dbReference type="Gene3D" id="1.10.10.10">
    <property type="entry name" value="Winged helix-like DNA-binding domain superfamily/Winged helix DNA-binding domain"/>
    <property type="match status" value="1"/>
</dbReference>
<dbReference type="SUPFAM" id="SSF46785">
    <property type="entry name" value="Winged helix' DNA-binding domain"/>
    <property type="match status" value="1"/>
</dbReference>
<keyword evidence="7" id="KW-1185">Reference proteome</keyword>
<comment type="caution">
    <text evidence="6">The sequence shown here is derived from an EMBL/GenBank/DDBJ whole genome shotgun (WGS) entry which is preliminary data.</text>
</comment>
<dbReference type="PANTHER" id="PTHR30537:SF26">
    <property type="entry name" value="GLYCINE CLEAVAGE SYSTEM TRANSCRIPTIONAL ACTIVATOR"/>
    <property type="match status" value="1"/>
</dbReference>
<organism evidence="6 7">
    <name type="scientific">Solimonas fluminis</name>
    <dbReference type="NCBI Taxonomy" id="2086571"/>
    <lineage>
        <taxon>Bacteria</taxon>
        <taxon>Pseudomonadati</taxon>
        <taxon>Pseudomonadota</taxon>
        <taxon>Gammaproteobacteria</taxon>
        <taxon>Nevskiales</taxon>
        <taxon>Nevskiaceae</taxon>
        <taxon>Solimonas</taxon>
    </lineage>
</organism>
<dbReference type="InterPro" id="IPR005119">
    <property type="entry name" value="LysR_subst-bd"/>
</dbReference>
<dbReference type="InterPro" id="IPR000847">
    <property type="entry name" value="LysR_HTH_N"/>
</dbReference>
<dbReference type="InterPro" id="IPR058163">
    <property type="entry name" value="LysR-type_TF_proteobact-type"/>
</dbReference>
<dbReference type="Gene3D" id="3.40.190.10">
    <property type="entry name" value="Periplasmic binding protein-like II"/>
    <property type="match status" value="2"/>
</dbReference>
<protein>
    <submittedName>
        <fullName evidence="6">LysR family transcriptional regulator</fullName>
    </submittedName>
</protein>
<dbReference type="GO" id="GO:0006351">
    <property type="term" value="P:DNA-templated transcription"/>
    <property type="evidence" value="ECO:0007669"/>
    <property type="project" value="TreeGrafter"/>
</dbReference>
<evidence type="ECO:0000256" key="3">
    <source>
        <dbReference type="ARBA" id="ARBA00023125"/>
    </source>
</evidence>
<evidence type="ECO:0000313" key="6">
    <source>
        <dbReference type="EMBL" id="PPE72437.1"/>
    </source>
</evidence>
<comment type="similarity">
    <text evidence="1">Belongs to the LysR transcriptional regulatory family.</text>
</comment>
<dbReference type="AlphaFoldDB" id="A0A2S5TC60"/>
<dbReference type="Pfam" id="PF03466">
    <property type="entry name" value="LysR_substrate"/>
    <property type="match status" value="1"/>
</dbReference>
<dbReference type="InterPro" id="IPR036390">
    <property type="entry name" value="WH_DNA-bd_sf"/>
</dbReference>
<dbReference type="PRINTS" id="PR00039">
    <property type="entry name" value="HTHLYSR"/>
</dbReference>
<dbReference type="FunFam" id="1.10.10.10:FF:000038">
    <property type="entry name" value="Glycine cleavage system transcriptional activator"/>
    <property type="match status" value="1"/>
</dbReference>
<name>A0A2S5TC60_9GAMM</name>
<sequence>MGQHSPVPGYTVGPIQTALTSAAAPVTTSRLPPLNALRAFEAVARHRSFRKAADELFVTPAAVTHQIKALEEQLGVELFRRLPRGVELTPAAAAALPLFQRAFELLTRGVGELRDYGRTPHLTVKTTPTFASRWIMPRLHRFLAVYQGIDVRVLASGNMIRPTERPPGAEEAPESEPDLDIRFSNGRPAGEHVDLLFAVDIVPMCHPRLTRQGEHPLKTAADLRYHALLHGDTHIEDRTRSGWAQWLRHAGVTDVDPRRGLQFDHSTLALDAATDGLGVTLATPLFASDELARGDLVVAIPQAIRLDRAYYAITAAASVSRPEVVAFRKWLLEEAALDAKNAQGATEKKKRPRGGLRP</sequence>
<reference evidence="6 7" key="1">
    <citation type="submission" date="2018-02" db="EMBL/GenBank/DDBJ databases">
        <title>Genome sequencing of Solimonas sp. HR-BB.</title>
        <authorList>
            <person name="Lee Y."/>
            <person name="Jeon C.O."/>
        </authorList>
    </citation>
    <scope>NUCLEOTIDE SEQUENCE [LARGE SCALE GENOMIC DNA]</scope>
    <source>
        <strain evidence="6 7">HR-BB</strain>
    </source>
</reference>
<keyword evidence="4" id="KW-0804">Transcription</keyword>
<dbReference type="GO" id="GO:0003700">
    <property type="term" value="F:DNA-binding transcription factor activity"/>
    <property type="evidence" value="ECO:0007669"/>
    <property type="project" value="InterPro"/>
</dbReference>
<evidence type="ECO:0000259" key="5">
    <source>
        <dbReference type="PROSITE" id="PS50931"/>
    </source>
</evidence>
<dbReference type="Proteomes" id="UP000238220">
    <property type="component" value="Unassembled WGS sequence"/>
</dbReference>
<gene>
    <name evidence="6" type="ORF">C3942_18000</name>
</gene>
<dbReference type="Pfam" id="PF00126">
    <property type="entry name" value="HTH_1"/>
    <property type="match status" value="1"/>
</dbReference>
<dbReference type="PANTHER" id="PTHR30537">
    <property type="entry name" value="HTH-TYPE TRANSCRIPTIONAL REGULATOR"/>
    <property type="match status" value="1"/>
</dbReference>
<evidence type="ECO:0000313" key="7">
    <source>
        <dbReference type="Proteomes" id="UP000238220"/>
    </source>
</evidence>
<accession>A0A2S5TC60</accession>
<dbReference type="EMBL" id="PSNW01000012">
    <property type="protein sequence ID" value="PPE72437.1"/>
    <property type="molecule type" value="Genomic_DNA"/>
</dbReference>
<evidence type="ECO:0000256" key="1">
    <source>
        <dbReference type="ARBA" id="ARBA00009437"/>
    </source>
</evidence>
<evidence type="ECO:0000256" key="2">
    <source>
        <dbReference type="ARBA" id="ARBA00023015"/>
    </source>
</evidence>
<proteinExistence type="inferred from homology"/>
<keyword evidence="2" id="KW-0805">Transcription regulation</keyword>